<dbReference type="InterPro" id="IPR018934">
    <property type="entry name" value="RIO_dom"/>
</dbReference>
<protein>
    <recommendedName>
        <fullName evidence="1">non-specific serine/threonine protein kinase</fullName>
        <ecNumber evidence="1">2.7.11.1</ecNumber>
    </recommendedName>
</protein>
<dbReference type="Gene3D" id="1.10.510.10">
    <property type="entry name" value="Transferase(Phosphotransferase) domain 1"/>
    <property type="match status" value="1"/>
</dbReference>
<keyword evidence="4" id="KW-0547">Nucleotide-binding</keyword>
<dbReference type="SUPFAM" id="SSF56112">
    <property type="entry name" value="Protein kinase-like (PK-like)"/>
    <property type="match status" value="1"/>
</dbReference>
<accession>A0A9P4LWN7</accession>
<evidence type="ECO:0000256" key="1">
    <source>
        <dbReference type="ARBA" id="ARBA00012513"/>
    </source>
</evidence>
<evidence type="ECO:0000256" key="5">
    <source>
        <dbReference type="ARBA" id="ARBA00022777"/>
    </source>
</evidence>
<feature type="domain" description="RIO-type" evidence="9">
    <location>
        <begin position="102"/>
        <end position="201"/>
    </location>
</feature>
<evidence type="ECO:0000313" key="10">
    <source>
        <dbReference type="EMBL" id="KAF2089771.1"/>
    </source>
</evidence>
<comment type="catalytic activity">
    <reaction evidence="7">
        <text>L-threonyl-[protein] + ATP = O-phospho-L-threonyl-[protein] + ADP + H(+)</text>
        <dbReference type="Rhea" id="RHEA:46608"/>
        <dbReference type="Rhea" id="RHEA-COMP:11060"/>
        <dbReference type="Rhea" id="RHEA-COMP:11605"/>
        <dbReference type="ChEBI" id="CHEBI:15378"/>
        <dbReference type="ChEBI" id="CHEBI:30013"/>
        <dbReference type="ChEBI" id="CHEBI:30616"/>
        <dbReference type="ChEBI" id="CHEBI:61977"/>
        <dbReference type="ChEBI" id="CHEBI:456216"/>
        <dbReference type="EC" id="2.7.11.1"/>
    </reaction>
</comment>
<evidence type="ECO:0000259" key="9">
    <source>
        <dbReference type="Pfam" id="PF01163"/>
    </source>
</evidence>
<dbReference type="EMBL" id="ML978713">
    <property type="protein sequence ID" value="KAF2089771.1"/>
    <property type="molecule type" value="Genomic_DNA"/>
</dbReference>
<evidence type="ECO:0000256" key="4">
    <source>
        <dbReference type="ARBA" id="ARBA00022741"/>
    </source>
</evidence>
<keyword evidence="11" id="KW-1185">Reference proteome</keyword>
<dbReference type="PROSITE" id="PS00109">
    <property type="entry name" value="PROTEIN_KINASE_TYR"/>
    <property type="match status" value="1"/>
</dbReference>
<dbReference type="Proteomes" id="UP000799776">
    <property type="component" value="Unassembled WGS sequence"/>
</dbReference>
<dbReference type="EC" id="2.7.11.1" evidence="1"/>
<evidence type="ECO:0000256" key="6">
    <source>
        <dbReference type="ARBA" id="ARBA00022840"/>
    </source>
</evidence>
<keyword evidence="6" id="KW-0067">ATP-binding</keyword>
<evidence type="ECO:0000256" key="7">
    <source>
        <dbReference type="ARBA" id="ARBA00047899"/>
    </source>
</evidence>
<comment type="catalytic activity">
    <reaction evidence="8">
        <text>L-seryl-[protein] + ATP = O-phospho-L-seryl-[protein] + ADP + H(+)</text>
        <dbReference type="Rhea" id="RHEA:17989"/>
        <dbReference type="Rhea" id="RHEA-COMP:9863"/>
        <dbReference type="Rhea" id="RHEA-COMP:11604"/>
        <dbReference type="ChEBI" id="CHEBI:15378"/>
        <dbReference type="ChEBI" id="CHEBI:29999"/>
        <dbReference type="ChEBI" id="CHEBI:30616"/>
        <dbReference type="ChEBI" id="CHEBI:83421"/>
        <dbReference type="ChEBI" id="CHEBI:456216"/>
        <dbReference type="EC" id="2.7.11.1"/>
    </reaction>
</comment>
<gene>
    <name evidence="10" type="ORF">K490DRAFT_71520</name>
</gene>
<proteinExistence type="predicted"/>
<dbReference type="InterPro" id="IPR011009">
    <property type="entry name" value="Kinase-like_dom_sf"/>
</dbReference>
<dbReference type="Pfam" id="PF01163">
    <property type="entry name" value="RIO1"/>
    <property type="match status" value="1"/>
</dbReference>
<keyword evidence="3" id="KW-0808">Transferase</keyword>
<name>A0A9P4LWN7_9PEZI</name>
<evidence type="ECO:0000313" key="11">
    <source>
        <dbReference type="Proteomes" id="UP000799776"/>
    </source>
</evidence>
<dbReference type="GO" id="GO:0004674">
    <property type="term" value="F:protein serine/threonine kinase activity"/>
    <property type="evidence" value="ECO:0007669"/>
    <property type="project" value="UniProtKB-KW"/>
</dbReference>
<evidence type="ECO:0000256" key="3">
    <source>
        <dbReference type="ARBA" id="ARBA00022679"/>
    </source>
</evidence>
<keyword evidence="5" id="KW-0418">Kinase</keyword>
<evidence type="ECO:0000256" key="2">
    <source>
        <dbReference type="ARBA" id="ARBA00022527"/>
    </source>
</evidence>
<sequence length="236" mass="26699">MRDHEYPGRAEPVTPPQSTLSPKVYECNVEYKRKLYLVTWSGTLSYPDLSSFPNIQHATVSPVQQSPKMVALWKCSTTLAYGAHGLSNFFPILKLSHPDEESMELMNHEFKMLHILADLPLSVRIPVPRVSDQPVIDQDRICGYQMEELYSVGHNELRERSSEIDGALTVLHKAGFSHGDISQGNIMVDSHNRIVLTDFSYSGQLGAEIPKFIPKEWYRGSCFTVDIDLERAASFK</sequence>
<keyword evidence="2" id="KW-0723">Serine/threonine-protein kinase</keyword>
<dbReference type="AlphaFoldDB" id="A0A9P4LWN7"/>
<organism evidence="10 11">
    <name type="scientific">Saccharata proteae CBS 121410</name>
    <dbReference type="NCBI Taxonomy" id="1314787"/>
    <lineage>
        <taxon>Eukaryota</taxon>
        <taxon>Fungi</taxon>
        <taxon>Dikarya</taxon>
        <taxon>Ascomycota</taxon>
        <taxon>Pezizomycotina</taxon>
        <taxon>Dothideomycetes</taxon>
        <taxon>Dothideomycetes incertae sedis</taxon>
        <taxon>Botryosphaeriales</taxon>
        <taxon>Saccharataceae</taxon>
        <taxon>Saccharata</taxon>
    </lineage>
</organism>
<dbReference type="GO" id="GO:0005524">
    <property type="term" value="F:ATP binding"/>
    <property type="evidence" value="ECO:0007669"/>
    <property type="project" value="UniProtKB-KW"/>
</dbReference>
<reference evidence="10" key="1">
    <citation type="journal article" date="2020" name="Stud. Mycol.">
        <title>101 Dothideomycetes genomes: a test case for predicting lifestyles and emergence of pathogens.</title>
        <authorList>
            <person name="Haridas S."/>
            <person name="Albert R."/>
            <person name="Binder M."/>
            <person name="Bloem J."/>
            <person name="Labutti K."/>
            <person name="Salamov A."/>
            <person name="Andreopoulos B."/>
            <person name="Baker S."/>
            <person name="Barry K."/>
            <person name="Bills G."/>
            <person name="Bluhm B."/>
            <person name="Cannon C."/>
            <person name="Castanera R."/>
            <person name="Culley D."/>
            <person name="Daum C."/>
            <person name="Ezra D."/>
            <person name="Gonzalez J."/>
            <person name="Henrissat B."/>
            <person name="Kuo A."/>
            <person name="Liang C."/>
            <person name="Lipzen A."/>
            <person name="Lutzoni F."/>
            <person name="Magnuson J."/>
            <person name="Mondo S."/>
            <person name="Nolan M."/>
            <person name="Ohm R."/>
            <person name="Pangilinan J."/>
            <person name="Park H.-J."/>
            <person name="Ramirez L."/>
            <person name="Alfaro M."/>
            <person name="Sun H."/>
            <person name="Tritt A."/>
            <person name="Yoshinaga Y."/>
            <person name="Zwiers L.-H."/>
            <person name="Turgeon B."/>
            <person name="Goodwin S."/>
            <person name="Spatafora J."/>
            <person name="Crous P."/>
            <person name="Grigoriev I."/>
        </authorList>
    </citation>
    <scope>NUCLEOTIDE SEQUENCE</scope>
    <source>
        <strain evidence="10">CBS 121410</strain>
    </source>
</reference>
<dbReference type="OrthoDB" id="4062651at2759"/>
<comment type="caution">
    <text evidence="10">The sequence shown here is derived from an EMBL/GenBank/DDBJ whole genome shotgun (WGS) entry which is preliminary data.</text>
</comment>
<evidence type="ECO:0000256" key="8">
    <source>
        <dbReference type="ARBA" id="ARBA00048679"/>
    </source>
</evidence>
<dbReference type="InterPro" id="IPR008266">
    <property type="entry name" value="Tyr_kinase_AS"/>
</dbReference>